<name>A0A9P4GVN4_9PLEO</name>
<proteinExistence type="predicted"/>
<keyword evidence="2" id="KW-1185">Reference proteome</keyword>
<comment type="caution">
    <text evidence="1">The sequence shown here is derived from an EMBL/GenBank/DDBJ whole genome shotgun (WGS) entry which is preliminary data.</text>
</comment>
<evidence type="ECO:0008006" key="3">
    <source>
        <dbReference type="Google" id="ProtNLM"/>
    </source>
</evidence>
<dbReference type="OrthoDB" id="10256055at2759"/>
<dbReference type="AlphaFoldDB" id="A0A9P4GVN4"/>
<organism evidence="1 2">
    <name type="scientific">Setomelanomma holmii</name>
    <dbReference type="NCBI Taxonomy" id="210430"/>
    <lineage>
        <taxon>Eukaryota</taxon>
        <taxon>Fungi</taxon>
        <taxon>Dikarya</taxon>
        <taxon>Ascomycota</taxon>
        <taxon>Pezizomycotina</taxon>
        <taxon>Dothideomycetes</taxon>
        <taxon>Pleosporomycetidae</taxon>
        <taxon>Pleosporales</taxon>
        <taxon>Pleosporineae</taxon>
        <taxon>Phaeosphaeriaceae</taxon>
        <taxon>Setomelanomma</taxon>
    </lineage>
</organism>
<evidence type="ECO:0000313" key="2">
    <source>
        <dbReference type="Proteomes" id="UP000799777"/>
    </source>
</evidence>
<dbReference type="PANTHER" id="PTHR41677">
    <property type="entry name" value="YALI0B19030P"/>
    <property type="match status" value="1"/>
</dbReference>
<protein>
    <recommendedName>
        <fullName evidence="3">Fe2OG dioxygenase domain-containing protein</fullName>
    </recommendedName>
</protein>
<dbReference type="EMBL" id="ML978534">
    <property type="protein sequence ID" value="KAF2022569.1"/>
    <property type="molecule type" value="Genomic_DNA"/>
</dbReference>
<accession>A0A9P4GVN4</accession>
<dbReference type="PANTHER" id="PTHR41677:SF1">
    <property type="entry name" value="FE2OG DIOXYGENASE DOMAIN-CONTAINING PROTEIN"/>
    <property type="match status" value="1"/>
</dbReference>
<gene>
    <name evidence="1" type="ORF">EK21DRAFT_83034</name>
</gene>
<sequence length="289" mass="32221">AVTHPFPLFSPEAVRIMRAEIAKPEVRSDHHFTRNLATSQLHGYAQKHAPFTYAAWNHAKTVGIVSKLAGIDLVPWGDYEIAHINLSSCDQAGPSTRASEMHSPSPEGQAPIVSWHTDSYPFVCVLMLSDCTTMVGGETALRTAHGEIIRIQCPIEGCAVILQGRHVVHQASRPPGGQERITAVTSWRPRSAFVKDESVLTTVRPVSNINELYVEFVAYRLEIVKERMTRAQTKMRARRQTGYNFDTPGYKAILQDLIHFINLTDQQLIAEEEVKRGIVDDLTTGHLTC</sequence>
<dbReference type="Proteomes" id="UP000799777">
    <property type="component" value="Unassembled WGS sequence"/>
</dbReference>
<reference evidence="1" key="1">
    <citation type="journal article" date="2020" name="Stud. Mycol.">
        <title>101 Dothideomycetes genomes: a test case for predicting lifestyles and emergence of pathogens.</title>
        <authorList>
            <person name="Haridas S."/>
            <person name="Albert R."/>
            <person name="Binder M."/>
            <person name="Bloem J."/>
            <person name="Labutti K."/>
            <person name="Salamov A."/>
            <person name="Andreopoulos B."/>
            <person name="Baker S."/>
            <person name="Barry K."/>
            <person name="Bills G."/>
            <person name="Bluhm B."/>
            <person name="Cannon C."/>
            <person name="Castanera R."/>
            <person name="Culley D."/>
            <person name="Daum C."/>
            <person name="Ezra D."/>
            <person name="Gonzalez J."/>
            <person name="Henrissat B."/>
            <person name="Kuo A."/>
            <person name="Liang C."/>
            <person name="Lipzen A."/>
            <person name="Lutzoni F."/>
            <person name="Magnuson J."/>
            <person name="Mondo S."/>
            <person name="Nolan M."/>
            <person name="Ohm R."/>
            <person name="Pangilinan J."/>
            <person name="Park H.-J."/>
            <person name="Ramirez L."/>
            <person name="Alfaro M."/>
            <person name="Sun H."/>
            <person name="Tritt A."/>
            <person name="Yoshinaga Y."/>
            <person name="Zwiers L.-H."/>
            <person name="Turgeon B."/>
            <person name="Goodwin S."/>
            <person name="Spatafora J."/>
            <person name="Crous P."/>
            <person name="Grigoriev I."/>
        </authorList>
    </citation>
    <scope>NUCLEOTIDE SEQUENCE</scope>
    <source>
        <strain evidence="1">CBS 110217</strain>
    </source>
</reference>
<evidence type="ECO:0000313" key="1">
    <source>
        <dbReference type="EMBL" id="KAF2022569.1"/>
    </source>
</evidence>
<feature type="non-terminal residue" evidence="1">
    <location>
        <position position="1"/>
    </location>
</feature>